<protein>
    <submittedName>
        <fullName evidence="2">Uncharacterized protein</fullName>
    </submittedName>
</protein>
<feature type="region of interest" description="Disordered" evidence="1">
    <location>
        <begin position="1"/>
        <end position="72"/>
    </location>
</feature>
<reference evidence="2" key="1">
    <citation type="submission" date="2020-02" db="EMBL/GenBank/DDBJ databases">
        <authorList>
            <person name="Palmer J.M."/>
        </authorList>
    </citation>
    <scope>NUCLEOTIDE SEQUENCE</scope>
    <source>
        <strain evidence="2">EPUS1.4</strain>
        <tissue evidence="2">Thallus</tissue>
    </source>
</reference>
<dbReference type="AlphaFoldDB" id="A0A8H7E3K3"/>
<name>A0A8H7E3K3_9EURO</name>
<sequence length="90" mass="9703">MDEDSESGSAHADSNARLDGSPNAMISSEVLKESNEGTNSDVDDVYMQDKNSLRDDSYSPAKSPATGEIPSSVTVSSIYHHLKERGILEE</sequence>
<gene>
    <name evidence="2" type="ORF">GJ744_001088</name>
</gene>
<dbReference type="EMBL" id="JAACFV010000113">
    <property type="protein sequence ID" value="KAF7505301.1"/>
    <property type="molecule type" value="Genomic_DNA"/>
</dbReference>
<evidence type="ECO:0000256" key="1">
    <source>
        <dbReference type="SAM" id="MobiDB-lite"/>
    </source>
</evidence>
<proteinExistence type="predicted"/>
<keyword evidence="3" id="KW-1185">Reference proteome</keyword>
<comment type="caution">
    <text evidence="2">The sequence shown here is derived from an EMBL/GenBank/DDBJ whole genome shotgun (WGS) entry which is preliminary data.</text>
</comment>
<dbReference type="Proteomes" id="UP000606974">
    <property type="component" value="Unassembled WGS sequence"/>
</dbReference>
<organism evidence="2 3">
    <name type="scientific">Endocarpon pusillum</name>
    <dbReference type="NCBI Taxonomy" id="364733"/>
    <lineage>
        <taxon>Eukaryota</taxon>
        <taxon>Fungi</taxon>
        <taxon>Dikarya</taxon>
        <taxon>Ascomycota</taxon>
        <taxon>Pezizomycotina</taxon>
        <taxon>Eurotiomycetes</taxon>
        <taxon>Chaetothyriomycetidae</taxon>
        <taxon>Verrucariales</taxon>
        <taxon>Verrucariaceae</taxon>
        <taxon>Endocarpon</taxon>
    </lineage>
</organism>
<evidence type="ECO:0000313" key="3">
    <source>
        <dbReference type="Proteomes" id="UP000606974"/>
    </source>
</evidence>
<accession>A0A8H7E3K3</accession>
<evidence type="ECO:0000313" key="2">
    <source>
        <dbReference type="EMBL" id="KAF7505301.1"/>
    </source>
</evidence>